<reference evidence="1" key="3">
    <citation type="submission" date="2015-02" db="UniProtKB">
        <authorList>
            <consortium name="EnsemblProtists"/>
        </authorList>
    </citation>
    <scope>IDENTIFICATION</scope>
    <source>
        <strain evidence="1">DAOM BR144</strain>
    </source>
</reference>
<sequence length="44" mass="5034">MSTLMSYLVLMKNRIIGREDGRHAASSIGIITQRRKQLIDFKNA</sequence>
<evidence type="ECO:0000313" key="2">
    <source>
        <dbReference type="Proteomes" id="UP000019132"/>
    </source>
</evidence>
<reference evidence="2" key="1">
    <citation type="journal article" date="2010" name="Genome Biol.">
        <title>Genome sequence of the necrotrophic plant pathogen Pythium ultimum reveals original pathogenicity mechanisms and effector repertoire.</title>
        <authorList>
            <person name="Levesque C.A."/>
            <person name="Brouwer H."/>
            <person name="Cano L."/>
            <person name="Hamilton J.P."/>
            <person name="Holt C."/>
            <person name="Huitema E."/>
            <person name="Raffaele S."/>
            <person name="Robideau G.P."/>
            <person name="Thines M."/>
            <person name="Win J."/>
            <person name="Zerillo M.M."/>
            <person name="Beakes G.W."/>
            <person name="Boore J.L."/>
            <person name="Busam D."/>
            <person name="Dumas B."/>
            <person name="Ferriera S."/>
            <person name="Fuerstenberg S.I."/>
            <person name="Gachon C.M."/>
            <person name="Gaulin E."/>
            <person name="Govers F."/>
            <person name="Grenville-Briggs L."/>
            <person name="Horner N."/>
            <person name="Hostetler J."/>
            <person name="Jiang R.H."/>
            <person name="Johnson J."/>
            <person name="Krajaejun T."/>
            <person name="Lin H."/>
            <person name="Meijer H.J."/>
            <person name="Moore B."/>
            <person name="Morris P."/>
            <person name="Phuntmart V."/>
            <person name="Puiu D."/>
            <person name="Shetty J."/>
            <person name="Stajich J.E."/>
            <person name="Tripathy S."/>
            <person name="Wawra S."/>
            <person name="van West P."/>
            <person name="Whitty B.R."/>
            <person name="Coutinho P.M."/>
            <person name="Henrissat B."/>
            <person name="Martin F."/>
            <person name="Thomas P.D."/>
            <person name="Tyler B.M."/>
            <person name="De Vries R.P."/>
            <person name="Kamoun S."/>
            <person name="Yandell M."/>
            <person name="Tisserat N."/>
            <person name="Buell C.R."/>
        </authorList>
    </citation>
    <scope>NUCLEOTIDE SEQUENCE</scope>
    <source>
        <strain evidence="2">DAOM:BR144</strain>
    </source>
</reference>
<reference evidence="2" key="2">
    <citation type="submission" date="2010-04" db="EMBL/GenBank/DDBJ databases">
        <authorList>
            <person name="Buell R."/>
            <person name="Hamilton J."/>
            <person name="Hostetler J."/>
        </authorList>
    </citation>
    <scope>NUCLEOTIDE SEQUENCE [LARGE SCALE GENOMIC DNA]</scope>
    <source>
        <strain evidence="2">DAOM:BR144</strain>
    </source>
</reference>
<organism evidence="1 2">
    <name type="scientific">Globisporangium ultimum (strain ATCC 200006 / CBS 805.95 / DAOM BR144)</name>
    <name type="common">Pythium ultimum</name>
    <dbReference type="NCBI Taxonomy" id="431595"/>
    <lineage>
        <taxon>Eukaryota</taxon>
        <taxon>Sar</taxon>
        <taxon>Stramenopiles</taxon>
        <taxon>Oomycota</taxon>
        <taxon>Peronosporomycetes</taxon>
        <taxon>Pythiales</taxon>
        <taxon>Pythiaceae</taxon>
        <taxon>Globisporangium</taxon>
    </lineage>
</organism>
<protein>
    <submittedName>
        <fullName evidence="1">Uncharacterized protein</fullName>
    </submittedName>
</protein>
<dbReference type="Proteomes" id="UP000019132">
    <property type="component" value="Unassembled WGS sequence"/>
</dbReference>
<proteinExistence type="predicted"/>
<dbReference type="VEuPathDB" id="FungiDB:PYU1_G010385"/>
<dbReference type="EnsemblProtists" id="PYU1_T010407">
    <property type="protein sequence ID" value="PYU1_T010407"/>
    <property type="gene ID" value="PYU1_G010385"/>
</dbReference>
<dbReference type="HOGENOM" id="CLU_3225823_0_0_1"/>
<dbReference type="AlphaFoldDB" id="K3WZK8"/>
<dbReference type="InParanoid" id="K3WZK8"/>
<accession>K3WZK8</accession>
<keyword evidence="2" id="KW-1185">Reference proteome</keyword>
<dbReference type="EMBL" id="GL376602">
    <property type="status" value="NOT_ANNOTATED_CDS"/>
    <property type="molecule type" value="Genomic_DNA"/>
</dbReference>
<evidence type="ECO:0000313" key="1">
    <source>
        <dbReference type="EnsemblProtists" id="PYU1_T010407"/>
    </source>
</evidence>
<name>K3WZK8_GLOUD</name>